<dbReference type="OrthoDB" id="8197829at2759"/>
<feature type="region of interest" description="Disordered" evidence="1">
    <location>
        <begin position="33"/>
        <end position="73"/>
    </location>
</feature>
<sequence>MKNESVIEREIRIAREREEAYKREKGLLSNSVATPKTCTNLTSDDTNSPTNGLTEQTLQRQTSSPSPVTNGSISKSCQLQLATSRIYGLYIDILVLQMAVSARVASCNGSISKSCQLQLATSRIQMEIAEDSQRELELLNAGKVQTLSQDTVDNKKPVLLRQHSNDSTDGSLMSSEQRSEVRSMTSSPQPPQGYKKFIGAEEKIQEELREMQQREEELKRLRSRNLMAHSHPNLLEMGLSEIPFEDDQSSVAGETDPGADEETTLSGAASNPNLDEGNIVAKKVSRRRSALIAEWENRIQSTAAVDA</sequence>
<dbReference type="RefSeq" id="XP_047739536.1">
    <property type="nucleotide sequence ID" value="XM_047883580.1"/>
</dbReference>
<dbReference type="PANTHER" id="PTHR18839:SF0">
    <property type="entry name" value="MITOTIC INTERACTOR AND SUBSTRATE OF PLK1 ISOFORM X1-RELATED"/>
    <property type="match status" value="1"/>
</dbReference>
<evidence type="ECO:0000313" key="2">
    <source>
        <dbReference type="Proteomes" id="UP000694843"/>
    </source>
</evidence>
<dbReference type="Proteomes" id="UP000694843">
    <property type="component" value="Unplaced"/>
</dbReference>
<proteinExistence type="predicted"/>
<feature type="compositionally biased region" description="Polar residues" evidence="1">
    <location>
        <begin position="264"/>
        <end position="273"/>
    </location>
</feature>
<name>A0A979FSY4_HYAAZ</name>
<feature type="region of interest" description="Disordered" evidence="1">
    <location>
        <begin position="161"/>
        <end position="195"/>
    </location>
</feature>
<accession>A0A979FSY4</accession>
<dbReference type="KEGG" id="hazt:108674673"/>
<feature type="region of interest" description="Disordered" evidence="1">
    <location>
        <begin position="247"/>
        <end position="281"/>
    </location>
</feature>
<dbReference type="AlphaFoldDB" id="A0A979FSY4"/>
<dbReference type="GeneID" id="108674673"/>
<reference evidence="3" key="1">
    <citation type="submission" date="2025-08" db="UniProtKB">
        <authorList>
            <consortium name="RefSeq"/>
        </authorList>
    </citation>
    <scope>IDENTIFICATION</scope>
    <source>
        <tissue evidence="3">Whole organism</tissue>
    </source>
</reference>
<keyword evidence="2" id="KW-1185">Reference proteome</keyword>
<dbReference type="InterPro" id="IPR042779">
    <property type="entry name" value="MISP/MISP3-like"/>
</dbReference>
<organism evidence="2 3">
    <name type="scientific">Hyalella azteca</name>
    <name type="common">Amphipod</name>
    <dbReference type="NCBI Taxonomy" id="294128"/>
    <lineage>
        <taxon>Eukaryota</taxon>
        <taxon>Metazoa</taxon>
        <taxon>Ecdysozoa</taxon>
        <taxon>Arthropoda</taxon>
        <taxon>Crustacea</taxon>
        <taxon>Multicrustacea</taxon>
        <taxon>Malacostraca</taxon>
        <taxon>Eumalacostraca</taxon>
        <taxon>Peracarida</taxon>
        <taxon>Amphipoda</taxon>
        <taxon>Senticaudata</taxon>
        <taxon>Talitrida</taxon>
        <taxon>Talitroidea</taxon>
        <taxon>Hyalellidae</taxon>
        <taxon>Hyalella</taxon>
    </lineage>
</organism>
<evidence type="ECO:0000313" key="3">
    <source>
        <dbReference type="RefSeq" id="XP_047739536.1"/>
    </source>
</evidence>
<dbReference type="PANTHER" id="PTHR18839">
    <property type="entry name" value="MITOTIC INTERACTOR AND SUBSTRATE OF PLK1 MISP FAMILY MEMBER"/>
    <property type="match status" value="1"/>
</dbReference>
<protein>
    <submittedName>
        <fullName evidence="3">Uncharacterized protein LOC108674673</fullName>
    </submittedName>
</protein>
<evidence type="ECO:0000256" key="1">
    <source>
        <dbReference type="SAM" id="MobiDB-lite"/>
    </source>
</evidence>
<gene>
    <name evidence="3" type="primary">LOC108674673</name>
</gene>
<dbReference type="CTD" id="32201"/>
<feature type="compositionally biased region" description="Polar residues" evidence="1">
    <location>
        <begin position="165"/>
        <end position="187"/>
    </location>
</feature>